<dbReference type="EMBL" id="JAUEDK010000010">
    <property type="protein sequence ID" value="MDN0074763.1"/>
    <property type="molecule type" value="Genomic_DNA"/>
</dbReference>
<organism evidence="1 2">
    <name type="scientific">Crenobacter oryzisoli</name>
    <dbReference type="NCBI Taxonomy" id="3056844"/>
    <lineage>
        <taxon>Bacteria</taxon>
        <taxon>Pseudomonadati</taxon>
        <taxon>Pseudomonadota</taxon>
        <taxon>Betaproteobacteria</taxon>
        <taxon>Neisseriales</taxon>
        <taxon>Neisseriaceae</taxon>
        <taxon>Crenobacter</taxon>
    </lineage>
</organism>
<dbReference type="InterPro" id="IPR007423">
    <property type="entry name" value="Sel_put"/>
</dbReference>
<evidence type="ECO:0000313" key="2">
    <source>
        <dbReference type="Proteomes" id="UP001168540"/>
    </source>
</evidence>
<reference evidence="1" key="1">
    <citation type="submission" date="2023-06" db="EMBL/GenBank/DDBJ databases">
        <authorList>
            <person name="Zhang S."/>
        </authorList>
    </citation>
    <scope>NUCLEOTIDE SEQUENCE</scope>
    <source>
        <strain evidence="1">SG2303</strain>
    </source>
</reference>
<protein>
    <submittedName>
        <fullName evidence="1">YbdD/YjiX family protein</fullName>
    </submittedName>
</protein>
<proteinExistence type="predicted"/>
<accession>A0ABT7XLU5</accession>
<evidence type="ECO:0000313" key="1">
    <source>
        <dbReference type="EMBL" id="MDN0074763.1"/>
    </source>
</evidence>
<name>A0ABT7XLU5_9NEIS</name>
<keyword evidence="2" id="KW-1185">Reference proteome</keyword>
<gene>
    <name evidence="1" type="ORF">QU481_07640</name>
</gene>
<dbReference type="RefSeq" id="WP_289829343.1">
    <property type="nucleotide sequence ID" value="NZ_JAUEDK010000010.1"/>
</dbReference>
<dbReference type="Pfam" id="PF04328">
    <property type="entry name" value="Sel_put"/>
    <property type="match status" value="1"/>
</dbReference>
<sequence>MLKLMRQAVATARLMVGVKDYDAYVARRRRFNPDAPVMTRDEFFRACQEARFGKGNGRCPC</sequence>
<comment type="caution">
    <text evidence="1">The sequence shown here is derived from an EMBL/GenBank/DDBJ whole genome shotgun (WGS) entry which is preliminary data.</text>
</comment>
<dbReference type="PANTHER" id="PTHR38453">
    <property type="entry name" value="CYTOPLASMIC PROTEIN-RELATED"/>
    <property type="match status" value="1"/>
</dbReference>
<dbReference type="PANTHER" id="PTHR38453:SF1">
    <property type="entry name" value="CYTOPLASMIC PROTEIN"/>
    <property type="match status" value="1"/>
</dbReference>
<dbReference type="Proteomes" id="UP001168540">
    <property type="component" value="Unassembled WGS sequence"/>
</dbReference>